<dbReference type="Proteomes" id="UP001172645">
    <property type="component" value="Unassembled WGS sequence"/>
</dbReference>
<name>A0ABT7K781_9HYPH</name>
<evidence type="ECO:0000313" key="2">
    <source>
        <dbReference type="Proteomes" id="UP001172645"/>
    </source>
</evidence>
<evidence type="ECO:0000313" key="1">
    <source>
        <dbReference type="EMBL" id="MDL2403880.1"/>
    </source>
</evidence>
<gene>
    <name evidence="1" type="ORF">PY649_34035</name>
</gene>
<keyword evidence="2" id="KW-1185">Reference proteome</keyword>
<accession>A0ABT7K781</accession>
<organism evidence="1 2">
    <name type="scientific">Rhizobium mayense</name>
    <dbReference type="NCBI Taxonomy" id="1312184"/>
    <lineage>
        <taxon>Bacteria</taxon>
        <taxon>Pseudomonadati</taxon>
        <taxon>Pseudomonadota</taxon>
        <taxon>Alphaproteobacteria</taxon>
        <taxon>Hyphomicrobiales</taxon>
        <taxon>Rhizobiaceae</taxon>
        <taxon>Rhizobium/Agrobacterium group</taxon>
        <taxon>Rhizobium</taxon>
    </lineage>
</organism>
<dbReference type="EMBL" id="JARFYM010000067">
    <property type="protein sequence ID" value="MDL2403880.1"/>
    <property type="molecule type" value="Genomic_DNA"/>
</dbReference>
<reference evidence="1" key="1">
    <citation type="submission" date="2023-06" db="EMBL/GenBank/DDBJ databases">
        <title>Phylogenetic Diversity of Rhizobium strains.</title>
        <authorList>
            <person name="Moura F.T."/>
            <person name="Helene L.C.F."/>
            <person name="Hungria M."/>
        </authorList>
    </citation>
    <scope>NUCLEOTIDE SEQUENCE</scope>
    <source>
        <strain evidence="1">CCGE526</strain>
    </source>
</reference>
<proteinExistence type="predicted"/>
<comment type="caution">
    <text evidence="1">The sequence shown here is derived from an EMBL/GenBank/DDBJ whole genome shotgun (WGS) entry which is preliminary data.</text>
</comment>
<sequence>MPLRLISGMLRSSGNDAMLIMDSGMVNQFVLVTKQAILDIEAPPRCDESRLQQHIQIFSNIASEKYDRGDVKSDGRVWITSDDVAKWKRVH</sequence>
<protein>
    <submittedName>
        <fullName evidence="1">Uncharacterized protein</fullName>
    </submittedName>
</protein>